<keyword evidence="2" id="KW-0963">Cytoplasm</keyword>
<comment type="caution">
    <text evidence="3">The sequence shown here is derived from an EMBL/GenBank/DDBJ whole genome shotgun (WGS) entry which is preliminary data.</text>
</comment>
<dbReference type="EMBL" id="JBGMEL010000025">
    <property type="protein sequence ID" value="MFA0792419.1"/>
    <property type="molecule type" value="Genomic_DNA"/>
</dbReference>
<dbReference type="Proteomes" id="UP001569414">
    <property type="component" value="Unassembled WGS sequence"/>
</dbReference>
<protein>
    <submittedName>
        <fullName evidence="3">Uncharacterized protein</fullName>
    </submittedName>
</protein>
<proteinExistence type="predicted"/>
<evidence type="ECO:0000256" key="1">
    <source>
        <dbReference type="ARBA" id="ARBA00004496"/>
    </source>
</evidence>
<dbReference type="RefSeq" id="WP_371844796.1">
    <property type="nucleotide sequence ID" value="NZ_JBGMEL010000025.1"/>
</dbReference>
<reference evidence="3 4" key="1">
    <citation type="submission" date="2024-08" db="EMBL/GenBank/DDBJ databases">
        <authorList>
            <person name="Ishaq N."/>
        </authorList>
    </citation>
    <scope>NUCLEOTIDE SEQUENCE [LARGE SCALE GENOMIC DNA]</scope>
    <source>
        <strain evidence="3 4">JCM 30400</strain>
    </source>
</reference>
<accession>A0ABV4NT98</accession>
<evidence type="ECO:0000313" key="4">
    <source>
        <dbReference type="Proteomes" id="UP001569414"/>
    </source>
</evidence>
<comment type="subcellular location">
    <subcellularLocation>
        <location evidence="1">Cytoplasm</location>
    </subcellularLocation>
</comment>
<dbReference type="PANTHER" id="PTHR31250">
    <property type="entry name" value="IQ DOMAIN-CONTAINING PROTEIN IQM3"/>
    <property type="match status" value="1"/>
</dbReference>
<evidence type="ECO:0000313" key="3">
    <source>
        <dbReference type="EMBL" id="MFA0792419.1"/>
    </source>
</evidence>
<evidence type="ECO:0000256" key="2">
    <source>
        <dbReference type="ARBA" id="ARBA00022490"/>
    </source>
</evidence>
<keyword evidence="4" id="KW-1185">Reference proteome</keyword>
<organism evidence="3 4">
    <name type="scientific">Microbulbifer echini</name>
    <dbReference type="NCBI Taxonomy" id="1529067"/>
    <lineage>
        <taxon>Bacteria</taxon>
        <taxon>Pseudomonadati</taxon>
        <taxon>Pseudomonadota</taxon>
        <taxon>Gammaproteobacteria</taxon>
        <taxon>Cellvibrionales</taxon>
        <taxon>Microbulbiferaceae</taxon>
        <taxon>Microbulbifer</taxon>
    </lineage>
</organism>
<name>A0ABV4NT98_9GAMM</name>
<gene>
    <name evidence="3" type="ORF">ACCI51_17920</name>
</gene>
<dbReference type="InterPro" id="IPR044159">
    <property type="entry name" value="IQM"/>
</dbReference>
<dbReference type="PANTHER" id="PTHR31250:SF27">
    <property type="entry name" value="IQ DOMAIN-CONTAINING PROTEIN IQM5"/>
    <property type="match status" value="1"/>
</dbReference>
<sequence>MTEAEKKERARRRWRRLRSTLTTLGLLGRSKGAKMVAVPYWPEVHHPNHQATHGRNGNVRYLTDRERQKHLVTFTGRALVVPQSKRFELGIVQNTVGNIIFVVDSQRNFYVGRKNIGHFHHSSFLAGGPVLGAGTIVLGAGYQVLEVNNHSGHYQPGPLEMKRVALAISSLGGDLTQIPFRISGAGNDVVYGNGIALLDAAI</sequence>